<accession>A0A937F7J4</accession>
<comment type="caution">
    <text evidence="2">The sequence shown here is derived from an EMBL/GenBank/DDBJ whole genome shotgun (WGS) entry which is preliminary data.</text>
</comment>
<sequence>MKKVYLFSSLLIISFLILNCSSGKKALEQGDYYQAVLKAVNRLRQKPDHKKSKETLRAGYPLAIRTIEQDVQNTLSGNSKYKYKSVLQKYQLINNMYEEIRRSPGALKIIHSPKNYYNELPKIQEMAAEESYREGLNALEKDTREGAKQAYYNFRDVQSFVAGYKDVENKIEEALFKATLKVVVEQIPVPTRYNLSARFFQDKIEEYLHTHYRSNLFVRFYNPQEAERENLPYVDQYLRLQFDDFTVGETHIFKNTETFSKDSVKVGTAKLDDGSSVDVFNTVKAKMTTWKKEVISKGLFSMQVYDAHTNAILVHNKFNGEFVWVSKWGSYNGDERALTEDQIKICNNEEVIPPPPQDLFIEFTRPIYDQLVSSVNTYYNRF</sequence>
<gene>
    <name evidence="2" type="ORF">JL102_06290</name>
</gene>
<feature type="signal peptide" evidence="1">
    <location>
        <begin position="1"/>
        <end position="26"/>
    </location>
</feature>
<dbReference type="RefSeq" id="WP_202243414.1">
    <property type="nucleotide sequence ID" value="NZ_JAESIY010000003.1"/>
</dbReference>
<dbReference type="AlphaFoldDB" id="A0A937F7J4"/>
<evidence type="ECO:0000313" key="3">
    <source>
        <dbReference type="Proteomes" id="UP000659388"/>
    </source>
</evidence>
<evidence type="ECO:0000256" key="1">
    <source>
        <dbReference type="SAM" id="SignalP"/>
    </source>
</evidence>
<protein>
    <recommendedName>
        <fullName evidence="4">Lipoprotein</fullName>
    </recommendedName>
</protein>
<keyword evidence="3" id="KW-1185">Reference proteome</keyword>
<keyword evidence="1" id="KW-0732">Signal</keyword>
<reference evidence="2" key="1">
    <citation type="submission" date="2021-01" db="EMBL/GenBank/DDBJ databases">
        <title>Fulvivirga kasyanovii gen. nov., sp nov., a novel member of the phylum Bacteroidetes isolated from seawater in a mussel farm.</title>
        <authorList>
            <person name="Zhao L.-H."/>
            <person name="Wang Z.-J."/>
        </authorList>
    </citation>
    <scope>NUCLEOTIDE SEQUENCE</scope>
    <source>
        <strain evidence="2">2943</strain>
    </source>
</reference>
<name>A0A937F7J4_9BACT</name>
<dbReference type="EMBL" id="JAESIY010000003">
    <property type="protein sequence ID" value="MBL3655729.1"/>
    <property type="molecule type" value="Genomic_DNA"/>
</dbReference>
<evidence type="ECO:0000313" key="2">
    <source>
        <dbReference type="EMBL" id="MBL3655729.1"/>
    </source>
</evidence>
<proteinExistence type="predicted"/>
<feature type="chain" id="PRO_5036761080" description="Lipoprotein" evidence="1">
    <location>
        <begin position="27"/>
        <end position="382"/>
    </location>
</feature>
<organism evidence="2 3">
    <name type="scientific">Fulvivirga sediminis</name>
    <dbReference type="NCBI Taxonomy" id="2803949"/>
    <lineage>
        <taxon>Bacteria</taxon>
        <taxon>Pseudomonadati</taxon>
        <taxon>Bacteroidota</taxon>
        <taxon>Cytophagia</taxon>
        <taxon>Cytophagales</taxon>
        <taxon>Fulvivirgaceae</taxon>
        <taxon>Fulvivirga</taxon>
    </lineage>
</organism>
<dbReference type="Proteomes" id="UP000659388">
    <property type="component" value="Unassembled WGS sequence"/>
</dbReference>
<evidence type="ECO:0008006" key="4">
    <source>
        <dbReference type="Google" id="ProtNLM"/>
    </source>
</evidence>